<dbReference type="PANTHER" id="PTHR35330">
    <property type="entry name" value="SIROHEME BIOSYNTHESIS PROTEIN MET8"/>
    <property type="match status" value="1"/>
</dbReference>
<dbReference type="EC" id="1.3.1.76" evidence="2"/>
<evidence type="ECO:0000256" key="5">
    <source>
        <dbReference type="ARBA" id="ARBA00023244"/>
    </source>
</evidence>
<dbReference type="InterPro" id="IPR028161">
    <property type="entry name" value="Met8-like"/>
</dbReference>
<evidence type="ECO:0000313" key="7">
    <source>
        <dbReference type="EMBL" id="KAA6334119.1"/>
    </source>
</evidence>
<dbReference type="EMBL" id="SNRY01001032">
    <property type="protein sequence ID" value="KAA6334119.1"/>
    <property type="molecule type" value="Genomic_DNA"/>
</dbReference>
<keyword evidence="3" id="KW-0560">Oxidoreductase</keyword>
<proteinExistence type="predicted"/>
<reference evidence="7" key="1">
    <citation type="submission" date="2019-03" db="EMBL/GenBank/DDBJ databases">
        <title>Single cell metagenomics reveals metabolic interactions within the superorganism composed of flagellate Streblomastix strix and complex community of Bacteroidetes bacteria on its surface.</title>
        <authorList>
            <person name="Treitli S.C."/>
            <person name="Kolisko M."/>
            <person name="Husnik F."/>
            <person name="Keeling P."/>
            <person name="Hampl V."/>
        </authorList>
    </citation>
    <scope>NUCLEOTIDE SEQUENCE</scope>
    <source>
        <strain evidence="7">STM</strain>
    </source>
</reference>
<dbReference type="SUPFAM" id="SSF51735">
    <property type="entry name" value="NAD(P)-binding Rossmann-fold domains"/>
    <property type="match status" value="1"/>
</dbReference>
<evidence type="ECO:0000256" key="1">
    <source>
        <dbReference type="ARBA" id="ARBA00005010"/>
    </source>
</evidence>
<comment type="catalytic activity">
    <reaction evidence="6">
        <text>precorrin-2 + NAD(+) = sirohydrochlorin + NADH + 2 H(+)</text>
        <dbReference type="Rhea" id="RHEA:15613"/>
        <dbReference type="ChEBI" id="CHEBI:15378"/>
        <dbReference type="ChEBI" id="CHEBI:57540"/>
        <dbReference type="ChEBI" id="CHEBI:57945"/>
        <dbReference type="ChEBI" id="CHEBI:58351"/>
        <dbReference type="ChEBI" id="CHEBI:58827"/>
        <dbReference type="EC" id="1.3.1.76"/>
    </reaction>
</comment>
<name>A0A5J4RKL2_9ZZZZ</name>
<dbReference type="GO" id="GO:0043115">
    <property type="term" value="F:precorrin-2 dehydrogenase activity"/>
    <property type="evidence" value="ECO:0007669"/>
    <property type="project" value="UniProtKB-EC"/>
</dbReference>
<gene>
    <name evidence="7" type="ORF">EZS27_017529</name>
</gene>
<keyword evidence="4" id="KW-0520">NAD</keyword>
<sequence>MRTSQEIIMNRETLTFLPVSVNITHKKIVLIGGGKVAFHKASILSGFTDTAMVIAPEFHPGFYSLPFTLVKKRYDSEDLEDAFLVYICTERKELNALIKAECEKRNILANVCDTPMLCDFISPAVHKDGNITISVSSNAQNVRQSITIRNRIKTLVEEGVIEIS</sequence>
<comment type="pathway">
    <text evidence="1">Porphyrin-containing compound metabolism; siroheme biosynthesis; sirohydrochlorin from precorrin-2: step 1/1.</text>
</comment>
<dbReference type="UniPathway" id="UPA00262">
    <property type="reaction ID" value="UER00222"/>
</dbReference>
<protein>
    <recommendedName>
        <fullName evidence="2">precorrin-2 dehydrogenase</fullName>
        <ecNumber evidence="2">1.3.1.76</ecNumber>
    </recommendedName>
</protein>
<dbReference type="PANTHER" id="PTHR35330:SF1">
    <property type="entry name" value="SIROHEME BIOSYNTHESIS PROTEIN MET8"/>
    <property type="match status" value="1"/>
</dbReference>
<dbReference type="GO" id="GO:0019354">
    <property type="term" value="P:siroheme biosynthetic process"/>
    <property type="evidence" value="ECO:0007669"/>
    <property type="project" value="UniProtKB-UniPathway"/>
</dbReference>
<dbReference type="NCBIfam" id="TIGR01470">
    <property type="entry name" value="cysG_Nterm"/>
    <property type="match status" value="1"/>
</dbReference>
<evidence type="ECO:0000256" key="4">
    <source>
        <dbReference type="ARBA" id="ARBA00023027"/>
    </source>
</evidence>
<dbReference type="InterPro" id="IPR036291">
    <property type="entry name" value="NAD(P)-bd_dom_sf"/>
</dbReference>
<dbReference type="Pfam" id="PF13241">
    <property type="entry name" value="NAD_binding_7"/>
    <property type="match status" value="1"/>
</dbReference>
<evidence type="ECO:0000256" key="3">
    <source>
        <dbReference type="ARBA" id="ARBA00023002"/>
    </source>
</evidence>
<dbReference type="Gene3D" id="3.40.50.720">
    <property type="entry name" value="NAD(P)-binding Rossmann-like Domain"/>
    <property type="match status" value="1"/>
</dbReference>
<accession>A0A5J4RKL2</accession>
<evidence type="ECO:0000256" key="6">
    <source>
        <dbReference type="ARBA" id="ARBA00047561"/>
    </source>
</evidence>
<evidence type="ECO:0000256" key="2">
    <source>
        <dbReference type="ARBA" id="ARBA00012400"/>
    </source>
</evidence>
<dbReference type="AlphaFoldDB" id="A0A5J4RKL2"/>
<dbReference type="InterPro" id="IPR006367">
    <property type="entry name" value="Sirohaem_synthase_N"/>
</dbReference>
<keyword evidence="5" id="KW-0627">Porphyrin biosynthesis</keyword>
<dbReference type="GO" id="GO:0004325">
    <property type="term" value="F:ferrochelatase activity"/>
    <property type="evidence" value="ECO:0007669"/>
    <property type="project" value="InterPro"/>
</dbReference>
<organism evidence="7">
    <name type="scientific">termite gut metagenome</name>
    <dbReference type="NCBI Taxonomy" id="433724"/>
    <lineage>
        <taxon>unclassified sequences</taxon>
        <taxon>metagenomes</taxon>
        <taxon>organismal metagenomes</taxon>
    </lineage>
</organism>
<comment type="caution">
    <text evidence="7">The sequence shown here is derived from an EMBL/GenBank/DDBJ whole genome shotgun (WGS) entry which is preliminary data.</text>
</comment>